<dbReference type="InterPro" id="IPR000326">
    <property type="entry name" value="PAP2/HPO"/>
</dbReference>
<feature type="region of interest" description="Disordered" evidence="5">
    <location>
        <begin position="397"/>
        <end position="437"/>
    </location>
</feature>
<accession>A0A8H7SKM5</accession>
<evidence type="ECO:0000256" key="6">
    <source>
        <dbReference type="SAM" id="Phobius"/>
    </source>
</evidence>
<comment type="subcellular location">
    <subcellularLocation>
        <location evidence="1">Membrane</location>
        <topology evidence="1">Multi-pass membrane protein</topology>
    </subcellularLocation>
</comment>
<feature type="transmembrane region" description="Helical" evidence="6">
    <location>
        <begin position="150"/>
        <end position="171"/>
    </location>
</feature>
<dbReference type="PANTHER" id="PTHR31310:SF11">
    <property type="entry name" value="INOSITOL PHOSPHORYLCERAMIDE SYNTHASE CATALYTIC SUBUNIT AUR1"/>
    <property type="match status" value="1"/>
</dbReference>
<reference evidence="8" key="1">
    <citation type="submission" date="2021-01" db="EMBL/GenBank/DDBJ databases">
        <title>Metabolic potential, ecology and presence of endohyphal bacteria is reflected in genomic diversity of Mucoromycotina.</title>
        <authorList>
            <person name="Muszewska A."/>
            <person name="Okrasinska A."/>
            <person name="Steczkiewicz K."/>
            <person name="Drgas O."/>
            <person name="Orlowska M."/>
            <person name="Perlinska-Lenart U."/>
            <person name="Aleksandrzak-Piekarczyk T."/>
            <person name="Szatraj K."/>
            <person name="Zielenkiewicz U."/>
            <person name="Pilsyk S."/>
            <person name="Malc E."/>
            <person name="Mieczkowski P."/>
            <person name="Kruszewska J.S."/>
            <person name="Biernat P."/>
            <person name="Pawlowska J."/>
        </authorList>
    </citation>
    <scope>NUCLEOTIDE SEQUENCE</scope>
    <source>
        <strain evidence="8">WA0000018081</strain>
    </source>
</reference>
<dbReference type="InterPro" id="IPR036938">
    <property type="entry name" value="PAP2/HPO_sf"/>
</dbReference>
<evidence type="ECO:0000259" key="7">
    <source>
        <dbReference type="SMART" id="SM00014"/>
    </source>
</evidence>
<dbReference type="GO" id="GO:0070916">
    <property type="term" value="C:inositol phosphoceramide synthase complex"/>
    <property type="evidence" value="ECO:0007669"/>
    <property type="project" value="TreeGrafter"/>
</dbReference>
<dbReference type="CDD" id="cd03386">
    <property type="entry name" value="PAP2_Aur1_like"/>
    <property type="match status" value="1"/>
</dbReference>
<evidence type="ECO:0000256" key="5">
    <source>
        <dbReference type="SAM" id="MobiDB-lite"/>
    </source>
</evidence>
<sequence length="437" mass="49944">MFQKAIELSKPWKWNWLQYPILAALGLFNMYYIESPALWLRILIAISLVASPFIPYLRRFTLPAMAIFTWLITFYAVKFLPNHIKPQHIFVNLLPTLERVIYGANLSEIISKHTHPILDIFAWIPYGVIHFAFPFIFSGLLFTYGPPGSLAVFGQAFGYMNLAGVLTQLLFPTSPPWYELSYGSAPADYSVHGQPGGLARIDDILGLNLYGTTFGNSPLVFGAFPSLHSGCATIEMLFLSWLCPKLRPYCVFHVMWMWFATMYLTHHYLIDLVGGSIYATLAFFFFRRYLPTIRPNCSTRLDYIQSKVPVKKSFANYVRSIEMEKFVLTLDRRDNDDTEALLMKEADLDFNQQDTDAISHHHLNREEEETLNSYDHVPLLSIRKSPLKVLMTSRNSGDDYASYPSASTSPTCSEPPSPTTPGTPHFDAYLQNEYKHH</sequence>
<dbReference type="GO" id="GO:0016020">
    <property type="term" value="C:membrane"/>
    <property type="evidence" value="ECO:0007669"/>
    <property type="project" value="UniProtKB-SubCell"/>
</dbReference>
<keyword evidence="9" id="KW-1185">Reference proteome</keyword>
<dbReference type="PANTHER" id="PTHR31310">
    <property type="match status" value="1"/>
</dbReference>
<feature type="transmembrane region" description="Helical" evidence="6">
    <location>
        <begin position="38"/>
        <end position="57"/>
    </location>
</feature>
<evidence type="ECO:0000256" key="2">
    <source>
        <dbReference type="ARBA" id="ARBA00022692"/>
    </source>
</evidence>
<feature type="transmembrane region" description="Helical" evidence="6">
    <location>
        <begin position="12"/>
        <end position="32"/>
    </location>
</feature>
<gene>
    <name evidence="8" type="ORF">INT48_005310</name>
</gene>
<protein>
    <recommendedName>
        <fullName evidence="7">Phosphatidic acid phosphatase type 2/haloperoxidase domain-containing protein</fullName>
    </recommendedName>
</protein>
<keyword evidence="4 6" id="KW-0472">Membrane</keyword>
<evidence type="ECO:0000256" key="3">
    <source>
        <dbReference type="ARBA" id="ARBA00022989"/>
    </source>
</evidence>
<dbReference type="GO" id="GO:0006676">
    <property type="term" value="P:mannosyl diphosphorylinositol ceramide metabolic process"/>
    <property type="evidence" value="ECO:0007669"/>
    <property type="project" value="TreeGrafter"/>
</dbReference>
<feature type="domain" description="Phosphatidic acid phosphatase type 2/haloperoxidase" evidence="7">
    <location>
        <begin position="150"/>
        <end position="287"/>
    </location>
</feature>
<feature type="transmembrane region" description="Helical" evidence="6">
    <location>
        <begin position="64"/>
        <end position="84"/>
    </location>
</feature>
<evidence type="ECO:0000256" key="1">
    <source>
        <dbReference type="ARBA" id="ARBA00004141"/>
    </source>
</evidence>
<evidence type="ECO:0000313" key="8">
    <source>
        <dbReference type="EMBL" id="KAG2229783.1"/>
    </source>
</evidence>
<organism evidence="8 9">
    <name type="scientific">Thamnidium elegans</name>
    <dbReference type="NCBI Taxonomy" id="101142"/>
    <lineage>
        <taxon>Eukaryota</taxon>
        <taxon>Fungi</taxon>
        <taxon>Fungi incertae sedis</taxon>
        <taxon>Mucoromycota</taxon>
        <taxon>Mucoromycotina</taxon>
        <taxon>Mucoromycetes</taxon>
        <taxon>Mucorales</taxon>
        <taxon>Mucorineae</taxon>
        <taxon>Mucoraceae</taxon>
        <taxon>Thamnidium</taxon>
    </lineage>
</organism>
<dbReference type="Gene3D" id="1.20.144.10">
    <property type="entry name" value="Phosphatidic acid phosphatase type 2/haloperoxidase"/>
    <property type="match status" value="1"/>
</dbReference>
<feature type="transmembrane region" description="Helical" evidence="6">
    <location>
        <begin position="272"/>
        <end position="290"/>
    </location>
</feature>
<keyword evidence="3 6" id="KW-1133">Transmembrane helix</keyword>
<dbReference type="EMBL" id="JAEPRE010000244">
    <property type="protein sequence ID" value="KAG2229783.1"/>
    <property type="molecule type" value="Genomic_DNA"/>
</dbReference>
<keyword evidence="2 6" id="KW-0812">Transmembrane</keyword>
<evidence type="ECO:0000256" key="4">
    <source>
        <dbReference type="ARBA" id="ARBA00023136"/>
    </source>
</evidence>
<feature type="transmembrane region" description="Helical" evidence="6">
    <location>
        <begin position="219"/>
        <end position="242"/>
    </location>
</feature>
<evidence type="ECO:0000313" key="9">
    <source>
        <dbReference type="Proteomes" id="UP000613177"/>
    </source>
</evidence>
<dbReference type="Pfam" id="PF14378">
    <property type="entry name" value="PAP2_3"/>
    <property type="match status" value="1"/>
</dbReference>
<dbReference type="GO" id="GO:0030148">
    <property type="term" value="P:sphingolipid biosynthetic process"/>
    <property type="evidence" value="ECO:0007669"/>
    <property type="project" value="TreeGrafter"/>
</dbReference>
<feature type="transmembrane region" description="Helical" evidence="6">
    <location>
        <begin position="120"/>
        <end position="143"/>
    </location>
</feature>
<dbReference type="AlphaFoldDB" id="A0A8H7SKM5"/>
<proteinExistence type="predicted"/>
<dbReference type="InterPro" id="IPR026841">
    <property type="entry name" value="Aur1/Ipt1"/>
</dbReference>
<dbReference type="SMART" id="SM00014">
    <property type="entry name" value="acidPPc"/>
    <property type="match status" value="1"/>
</dbReference>
<comment type="caution">
    <text evidence="8">The sequence shown here is derived from an EMBL/GenBank/DDBJ whole genome shotgun (WGS) entry which is preliminary data.</text>
</comment>
<dbReference type="SUPFAM" id="SSF48317">
    <property type="entry name" value="Acid phosphatase/Vanadium-dependent haloperoxidase"/>
    <property type="match status" value="1"/>
</dbReference>
<dbReference type="Proteomes" id="UP000613177">
    <property type="component" value="Unassembled WGS sequence"/>
</dbReference>
<dbReference type="InterPro" id="IPR052185">
    <property type="entry name" value="IPC_Synthase-Related"/>
</dbReference>
<name>A0A8H7SKM5_9FUNG</name>